<dbReference type="InterPro" id="IPR008271">
    <property type="entry name" value="Ser/Thr_kinase_AS"/>
</dbReference>
<keyword evidence="9" id="KW-0808">Transferase</keyword>
<feature type="region of interest" description="Disordered" evidence="21">
    <location>
        <begin position="856"/>
        <end position="880"/>
    </location>
</feature>
<feature type="compositionally biased region" description="Acidic residues" evidence="21">
    <location>
        <begin position="867"/>
        <end position="880"/>
    </location>
</feature>
<evidence type="ECO:0000256" key="21">
    <source>
        <dbReference type="SAM" id="MobiDB-lite"/>
    </source>
</evidence>
<evidence type="ECO:0000256" key="20">
    <source>
        <dbReference type="PROSITE-ProRule" id="PRU10141"/>
    </source>
</evidence>
<keyword evidence="6" id="KW-0963">Cytoplasm</keyword>
<dbReference type="PROSITE" id="PS00108">
    <property type="entry name" value="PROTEIN_KINASE_ST"/>
    <property type="match status" value="1"/>
</dbReference>
<name>A0A8C3XTD6_CHESE</name>
<dbReference type="PROSITE" id="PS50011">
    <property type="entry name" value="PROTEIN_KINASE_DOM"/>
    <property type="match status" value="1"/>
</dbReference>
<dbReference type="PANTHER" id="PTHR22968:SF27">
    <property type="entry name" value="PROTEIN KINASE C"/>
    <property type="match status" value="1"/>
</dbReference>
<evidence type="ECO:0000313" key="24">
    <source>
        <dbReference type="Ensembl" id="ENSCSRP00000022680.1"/>
    </source>
</evidence>
<evidence type="ECO:0000256" key="16">
    <source>
        <dbReference type="ARBA" id="ARBA00022840"/>
    </source>
</evidence>
<evidence type="ECO:0000259" key="23">
    <source>
        <dbReference type="PROSITE" id="PS50081"/>
    </source>
</evidence>
<dbReference type="EC" id="2.7.11.13" evidence="5"/>
<protein>
    <recommendedName>
        <fullName evidence="5">protein kinase C</fullName>
        <ecNumber evidence="5">2.7.11.13</ecNumber>
    </recommendedName>
</protein>
<keyword evidence="7" id="KW-0723">Serine/threonine-protein kinase</keyword>
<accession>A0A8C3XTD6</accession>
<dbReference type="InterPro" id="IPR002219">
    <property type="entry name" value="PKC_DAG/PE"/>
</dbReference>
<evidence type="ECO:0000256" key="8">
    <source>
        <dbReference type="ARBA" id="ARBA00022553"/>
    </source>
</evidence>
<dbReference type="InterPro" id="IPR017441">
    <property type="entry name" value="Protein_kinase_ATP_BS"/>
</dbReference>
<dbReference type="SMART" id="SM00233">
    <property type="entry name" value="PH"/>
    <property type="match status" value="1"/>
</dbReference>
<evidence type="ECO:0000256" key="18">
    <source>
        <dbReference type="ARBA" id="ARBA00023136"/>
    </source>
</evidence>
<reference evidence="24" key="2">
    <citation type="submission" date="2025-09" db="UniProtKB">
        <authorList>
            <consortium name="Ensembl"/>
        </authorList>
    </citation>
    <scope>IDENTIFICATION</scope>
</reference>
<comment type="cofactor">
    <cofactor evidence="1">
        <name>Mg(2+)</name>
        <dbReference type="ChEBI" id="CHEBI:18420"/>
    </cofactor>
</comment>
<evidence type="ECO:0000313" key="25">
    <source>
        <dbReference type="Proteomes" id="UP000694403"/>
    </source>
</evidence>
<evidence type="ECO:0000256" key="14">
    <source>
        <dbReference type="ARBA" id="ARBA00022777"/>
    </source>
</evidence>
<dbReference type="InterPro" id="IPR020454">
    <property type="entry name" value="DAG/PE-bd"/>
</dbReference>
<evidence type="ECO:0000256" key="17">
    <source>
        <dbReference type="ARBA" id="ARBA00022842"/>
    </source>
</evidence>
<keyword evidence="11" id="KW-0677">Repeat</keyword>
<comment type="similarity">
    <text evidence="4">Belongs to the protein kinase superfamily. CAMK Ser/Thr protein kinase family. PKD subfamily.</text>
</comment>
<dbReference type="CDD" id="cd01239">
    <property type="entry name" value="PH_PKD"/>
    <property type="match status" value="1"/>
</dbReference>
<feature type="domain" description="Phorbol-ester/DAG-type" evidence="23">
    <location>
        <begin position="299"/>
        <end position="349"/>
    </location>
</feature>
<dbReference type="Gene3D" id="1.10.510.10">
    <property type="entry name" value="Transferase(Phosphotransferase) domain 1"/>
    <property type="match status" value="1"/>
</dbReference>
<dbReference type="CDD" id="cd14082">
    <property type="entry name" value="STKc_PKD"/>
    <property type="match status" value="1"/>
</dbReference>
<keyword evidence="15" id="KW-0862">Zinc</keyword>
<evidence type="ECO:0000256" key="2">
    <source>
        <dbReference type="ARBA" id="ARBA00004370"/>
    </source>
</evidence>
<keyword evidence="25" id="KW-1185">Reference proteome</keyword>
<dbReference type="PRINTS" id="PR00008">
    <property type="entry name" value="DAGPEDOMAIN"/>
</dbReference>
<evidence type="ECO:0000256" key="4">
    <source>
        <dbReference type="ARBA" id="ARBA00008582"/>
    </source>
</evidence>
<dbReference type="SMART" id="SM00109">
    <property type="entry name" value="C1"/>
    <property type="match status" value="2"/>
</dbReference>
<feature type="binding site" evidence="20">
    <location>
        <position position="589"/>
    </location>
    <ligand>
        <name>ATP</name>
        <dbReference type="ChEBI" id="CHEBI:30616"/>
    </ligand>
</feature>
<dbReference type="PROSITE" id="PS00107">
    <property type="entry name" value="PROTEIN_KINASE_ATP"/>
    <property type="match status" value="1"/>
</dbReference>
<evidence type="ECO:0000256" key="9">
    <source>
        <dbReference type="ARBA" id="ARBA00022679"/>
    </source>
</evidence>
<sequence length="880" mass="98526">MTGGYRALVQVQRGDTLNIVEGRVRVSAPPLLQTCALSFTGRWLFKGSLAPPAPPHFLCPLPPPRQFPSQDSTGSTSGWGWGRCCSSHAESIFPLRLGSVRPCPSYLRSEGLPPPRLPSPPFPEYGFLGVSEKIMLFRHDDASENVLEHLGPDGIVRAGDLIEIVLSASVSLDFTIRPHVLLVHSYKAPAFCDYCGEMLWGLVRQGLKCQGCGLNYHKRCAFKIPNNCRGVRRSQLASRSLGATTSPRTPGLGQSDGYTLKRNTMSVLDTTPHSSPRGPALTGRPLWKDWMDLNRVKVPHTFQVHSYTRPTVCQHCKRLLKGLFRQGLQCKDCKFNCHKRCEQFVPDECVGEGLAPGTAGKDGAAWGREGTYPALPHSQPQNCALPVSPGASPCFSSYIPLMRVVQSCRHTKRRRSAVLLEGWMVHFTSRDPMRKRHYWVLDSKSLSFFHCESGGKFYKELPLSEILQIRPWEGLTPLAPSGSPPCFELVTEALVYYVGEHSSEREPGQVWARAEAGKAWARAIRQALWPVNPEPDGSWPSEVAVSCSQENRDISRSYQIFPDEVLGAGQFGVVYGGKHRKSGRDVAVKVIDKLRFPPRQENQFRNEVSILQSLHSPCVVHLECMFEGPARLFVVMERLRGDMLEMILSSETGRLPEPLAKFLTAQILSALRHLHTQNIVHCDLKPENVLLASDEPYPQVKLCDFGFARIIEESSFRRSVVGTPAYLAPEVLRQHGYNRALDMWAVGVIIYVSLSGTFPFNEEEDVNDQIQNAAFMYPRQTWASISLEAVSLIHQLLQVKLRKRLTVNKALNHPWLQDFQTWLALRELETRVGQRYLTHASDDARWQRLAREQGLAWPSGLTTQPSLEEEGDSDNADEGS</sequence>
<dbReference type="FunFam" id="3.30.60.20:FF:000007">
    <property type="entry name" value="Serine/threonine-protein kinase"/>
    <property type="match status" value="1"/>
</dbReference>
<dbReference type="InterPro" id="IPR000719">
    <property type="entry name" value="Prot_kinase_dom"/>
</dbReference>
<dbReference type="SUPFAM" id="SSF50729">
    <property type="entry name" value="PH domain-like"/>
    <property type="match status" value="1"/>
</dbReference>
<dbReference type="GO" id="GO:0035556">
    <property type="term" value="P:intracellular signal transduction"/>
    <property type="evidence" value="ECO:0007669"/>
    <property type="project" value="TreeGrafter"/>
</dbReference>
<dbReference type="InterPro" id="IPR011009">
    <property type="entry name" value="Kinase-like_dom_sf"/>
</dbReference>
<comment type="catalytic activity">
    <reaction evidence="19">
        <text>L-threonyl-[protein] + ATP = O-phospho-L-threonyl-[protein] + ADP + H(+)</text>
        <dbReference type="Rhea" id="RHEA:46608"/>
        <dbReference type="Rhea" id="RHEA-COMP:11060"/>
        <dbReference type="Rhea" id="RHEA-COMP:11605"/>
        <dbReference type="ChEBI" id="CHEBI:15378"/>
        <dbReference type="ChEBI" id="CHEBI:30013"/>
        <dbReference type="ChEBI" id="CHEBI:30616"/>
        <dbReference type="ChEBI" id="CHEBI:61977"/>
        <dbReference type="ChEBI" id="CHEBI:456216"/>
        <dbReference type="EC" id="2.7.11.13"/>
    </reaction>
</comment>
<dbReference type="Pfam" id="PF00130">
    <property type="entry name" value="C1_1"/>
    <property type="match status" value="2"/>
</dbReference>
<dbReference type="PANTHER" id="PTHR22968">
    <property type="entry name" value="PROTEIN KINASE C, MU"/>
    <property type="match status" value="1"/>
</dbReference>
<evidence type="ECO:0000259" key="22">
    <source>
        <dbReference type="PROSITE" id="PS50011"/>
    </source>
</evidence>
<dbReference type="AlphaFoldDB" id="A0A8C3XTD6"/>
<dbReference type="Proteomes" id="UP000694403">
    <property type="component" value="Unplaced"/>
</dbReference>
<evidence type="ECO:0000256" key="11">
    <source>
        <dbReference type="ARBA" id="ARBA00022737"/>
    </source>
</evidence>
<dbReference type="PROSITE" id="PS50081">
    <property type="entry name" value="ZF_DAG_PE_2"/>
    <property type="match status" value="2"/>
</dbReference>
<dbReference type="GO" id="GO:0004697">
    <property type="term" value="F:diacylglycerol-dependent serine/threonine kinase activity"/>
    <property type="evidence" value="ECO:0007669"/>
    <property type="project" value="UniProtKB-EC"/>
</dbReference>
<evidence type="ECO:0000256" key="5">
    <source>
        <dbReference type="ARBA" id="ARBA00012429"/>
    </source>
</evidence>
<feature type="domain" description="Protein kinase" evidence="22">
    <location>
        <begin position="560"/>
        <end position="816"/>
    </location>
</feature>
<evidence type="ECO:0000256" key="13">
    <source>
        <dbReference type="ARBA" id="ARBA00022771"/>
    </source>
</evidence>
<feature type="domain" description="Phorbol-ester/DAG-type" evidence="23">
    <location>
        <begin position="178"/>
        <end position="228"/>
    </location>
</feature>
<dbReference type="InterPro" id="IPR046349">
    <property type="entry name" value="C1-like_sf"/>
</dbReference>
<reference evidence="24" key="1">
    <citation type="submission" date="2025-08" db="UniProtKB">
        <authorList>
            <consortium name="Ensembl"/>
        </authorList>
    </citation>
    <scope>IDENTIFICATION</scope>
</reference>
<dbReference type="Gene3D" id="2.30.29.30">
    <property type="entry name" value="Pleckstrin-homology domain (PH domain)/Phosphotyrosine-binding domain (PTB)"/>
    <property type="match status" value="1"/>
</dbReference>
<evidence type="ECO:0000256" key="12">
    <source>
        <dbReference type="ARBA" id="ARBA00022741"/>
    </source>
</evidence>
<dbReference type="InterPro" id="IPR001849">
    <property type="entry name" value="PH_domain"/>
</dbReference>
<dbReference type="Ensembl" id="ENSCSRT00000023670.1">
    <property type="protein sequence ID" value="ENSCSRP00000022680.1"/>
    <property type="gene ID" value="ENSCSRG00000017025.1"/>
</dbReference>
<keyword evidence="10" id="KW-0479">Metal-binding</keyword>
<evidence type="ECO:0000256" key="1">
    <source>
        <dbReference type="ARBA" id="ARBA00001946"/>
    </source>
</evidence>
<dbReference type="SMART" id="SM00220">
    <property type="entry name" value="S_TKc"/>
    <property type="match status" value="1"/>
</dbReference>
<keyword evidence="18" id="KW-0472">Membrane</keyword>
<keyword evidence="16 20" id="KW-0067">ATP-binding</keyword>
<dbReference type="Gene3D" id="3.30.60.20">
    <property type="match status" value="2"/>
</dbReference>
<dbReference type="CDD" id="cd20795">
    <property type="entry name" value="C1_PKD_rpt1"/>
    <property type="match status" value="1"/>
</dbReference>
<dbReference type="InterPro" id="IPR011993">
    <property type="entry name" value="PH-like_dom_sf"/>
</dbReference>
<evidence type="ECO:0000256" key="7">
    <source>
        <dbReference type="ARBA" id="ARBA00022527"/>
    </source>
</evidence>
<keyword evidence="13" id="KW-0863">Zinc-finger</keyword>
<comment type="subcellular location">
    <subcellularLocation>
        <location evidence="3">Cytoplasm</location>
    </subcellularLocation>
    <subcellularLocation>
        <location evidence="2">Membrane</location>
    </subcellularLocation>
</comment>
<dbReference type="GO" id="GO:0005829">
    <property type="term" value="C:cytosol"/>
    <property type="evidence" value="ECO:0007669"/>
    <property type="project" value="TreeGrafter"/>
</dbReference>
<dbReference type="SUPFAM" id="SSF56112">
    <property type="entry name" value="Protein kinase-like (PK-like)"/>
    <property type="match status" value="1"/>
</dbReference>
<evidence type="ECO:0000256" key="15">
    <source>
        <dbReference type="ARBA" id="ARBA00022833"/>
    </source>
</evidence>
<dbReference type="GO" id="GO:0005524">
    <property type="term" value="F:ATP binding"/>
    <property type="evidence" value="ECO:0007669"/>
    <property type="project" value="UniProtKB-UniRule"/>
</dbReference>
<keyword evidence="8" id="KW-0597">Phosphoprotein</keyword>
<dbReference type="FunFam" id="3.30.60.20:FF:000019">
    <property type="entry name" value="Serine/threonine-protein kinase"/>
    <property type="match status" value="1"/>
</dbReference>
<dbReference type="GO" id="GO:0016020">
    <property type="term" value="C:membrane"/>
    <property type="evidence" value="ECO:0007669"/>
    <property type="project" value="UniProtKB-SubCell"/>
</dbReference>
<dbReference type="FunFam" id="1.10.510.10:FF:001159">
    <property type="entry name" value="Protein kinase D4"/>
    <property type="match status" value="1"/>
</dbReference>
<dbReference type="SUPFAM" id="SSF57889">
    <property type="entry name" value="Cysteine-rich domain"/>
    <property type="match status" value="2"/>
</dbReference>
<keyword evidence="14" id="KW-0418">Kinase</keyword>
<keyword evidence="12 20" id="KW-0547">Nucleotide-binding</keyword>
<dbReference type="GO" id="GO:0007200">
    <property type="term" value="P:phospholipase C-activating G protein-coupled receptor signaling pathway"/>
    <property type="evidence" value="ECO:0007669"/>
    <property type="project" value="TreeGrafter"/>
</dbReference>
<proteinExistence type="inferred from homology"/>
<keyword evidence="17" id="KW-0460">Magnesium</keyword>
<dbReference type="PROSITE" id="PS00479">
    <property type="entry name" value="ZF_DAG_PE_1"/>
    <property type="match status" value="2"/>
</dbReference>
<dbReference type="Pfam" id="PF00069">
    <property type="entry name" value="Pkinase"/>
    <property type="match status" value="1"/>
</dbReference>
<organism evidence="24 25">
    <name type="scientific">Chelydra serpentina</name>
    <name type="common">Snapping turtle</name>
    <name type="synonym">Testudo serpentina</name>
    <dbReference type="NCBI Taxonomy" id="8475"/>
    <lineage>
        <taxon>Eukaryota</taxon>
        <taxon>Metazoa</taxon>
        <taxon>Chordata</taxon>
        <taxon>Craniata</taxon>
        <taxon>Vertebrata</taxon>
        <taxon>Euteleostomi</taxon>
        <taxon>Archelosauria</taxon>
        <taxon>Testudinata</taxon>
        <taxon>Testudines</taxon>
        <taxon>Cryptodira</taxon>
        <taxon>Durocryptodira</taxon>
        <taxon>Americhelydia</taxon>
        <taxon>Chelydroidea</taxon>
        <taxon>Chelydridae</taxon>
        <taxon>Chelydra</taxon>
    </lineage>
</organism>
<dbReference type="InterPro" id="IPR057764">
    <property type="entry name" value="Ubiquitin_PRKD1-3_N"/>
</dbReference>
<evidence type="ECO:0000256" key="6">
    <source>
        <dbReference type="ARBA" id="ARBA00022490"/>
    </source>
</evidence>
<evidence type="ECO:0000256" key="10">
    <source>
        <dbReference type="ARBA" id="ARBA00022723"/>
    </source>
</evidence>
<dbReference type="GO" id="GO:0008270">
    <property type="term" value="F:zinc ion binding"/>
    <property type="evidence" value="ECO:0007669"/>
    <property type="project" value="UniProtKB-KW"/>
</dbReference>
<dbReference type="Pfam" id="PF25525">
    <property type="entry name" value="Ubiquitin_PRKD1_N"/>
    <property type="match status" value="1"/>
</dbReference>
<evidence type="ECO:0000256" key="19">
    <source>
        <dbReference type="ARBA" id="ARBA00047272"/>
    </source>
</evidence>
<evidence type="ECO:0000256" key="3">
    <source>
        <dbReference type="ARBA" id="ARBA00004496"/>
    </source>
</evidence>